<dbReference type="SUPFAM" id="SSF54373">
    <property type="entry name" value="FAD-linked reductases, C-terminal domain"/>
    <property type="match status" value="1"/>
</dbReference>
<accession>A0A3D8RPD7</accession>
<dbReference type="PIRSF" id="PIRSF000137">
    <property type="entry name" value="Alcohol_oxidase"/>
    <property type="match status" value="1"/>
</dbReference>
<evidence type="ECO:0000256" key="4">
    <source>
        <dbReference type="RuleBase" id="RU003968"/>
    </source>
</evidence>
<dbReference type="Gene3D" id="3.50.50.60">
    <property type="entry name" value="FAD/NAD(P)-binding domain"/>
    <property type="match status" value="1"/>
</dbReference>
<dbReference type="InterPro" id="IPR007867">
    <property type="entry name" value="GMC_OxRtase_C"/>
</dbReference>
<dbReference type="PROSITE" id="PS00624">
    <property type="entry name" value="GMC_OXRED_2"/>
    <property type="match status" value="1"/>
</dbReference>
<comment type="cofactor">
    <cofactor evidence="3">
        <name>FAD</name>
        <dbReference type="ChEBI" id="CHEBI:57692"/>
    </cofactor>
</comment>
<dbReference type="PROSITE" id="PS00623">
    <property type="entry name" value="GMC_OXRED_1"/>
    <property type="match status" value="1"/>
</dbReference>
<proteinExistence type="inferred from homology"/>
<dbReference type="GO" id="GO:0016614">
    <property type="term" value="F:oxidoreductase activity, acting on CH-OH group of donors"/>
    <property type="evidence" value="ECO:0007669"/>
    <property type="project" value="InterPro"/>
</dbReference>
<evidence type="ECO:0000313" key="8">
    <source>
        <dbReference type="Proteomes" id="UP000256328"/>
    </source>
</evidence>
<feature type="domain" description="Glucose-methanol-choline oxidoreductase N-terminal" evidence="6">
    <location>
        <begin position="264"/>
        <end position="278"/>
    </location>
</feature>
<name>A0A3D8RPD7_9HELO</name>
<dbReference type="OrthoDB" id="269227at2759"/>
<evidence type="ECO:0000256" key="3">
    <source>
        <dbReference type="PIRSR" id="PIRSR000137-2"/>
    </source>
</evidence>
<evidence type="ECO:0000313" key="7">
    <source>
        <dbReference type="EMBL" id="RDW75671.1"/>
    </source>
</evidence>
<evidence type="ECO:0000256" key="2">
    <source>
        <dbReference type="PIRSR" id="PIRSR000137-1"/>
    </source>
</evidence>
<keyword evidence="8" id="KW-1185">Reference proteome</keyword>
<evidence type="ECO:0000259" key="6">
    <source>
        <dbReference type="PROSITE" id="PS00624"/>
    </source>
</evidence>
<dbReference type="SUPFAM" id="SSF51905">
    <property type="entry name" value="FAD/NAD(P)-binding domain"/>
    <property type="match status" value="1"/>
</dbReference>
<dbReference type="Pfam" id="PF05199">
    <property type="entry name" value="GMC_oxred_C"/>
    <property type="match status" value="1"/>
</dbReference>
<feature type="binding site" evidence="3">
    <location>
        <begin position="532"/>
        <end position="533"/>
    </location>
    <ligand>
        <name>FAD</name>
        <dbReference type="ChEBI" id="CHEBI:57692"/>
    </ligand>
</feature>
<evidence type="ECO:0000256" key="1">
    <source>
        <dbReference type="ARBA" id="ARBA00010790"/>
    </source>
</evidence>
<organism evidence="7 8">
    <name type="scientific">Coleophoma crateriformis</name>
    <dbReference type="NCBI Taxonomy" id="565419"/>
    <lineage>
        <taxon>Eukaryota</taxon>
        <taxon>Fungi</taxon>
        <taxon>Dikarya</taxon>
        <taxon>Ascomycota</taxon>
        <taxon>Pezizomycotina</taxon>
        <taxon>Leotiomycetes</taxon>
        <taxon>Helotiales</taxon>
        <taxon>Dermateaceae</taxon>
        <taxon>Coleophoma</taxon>
    </lineage>
</organism>
<feature type="domain" description="Glucose-methanol-choline oxidoreductase N-terminal" evidence="5">
    <location>
        <begin position="86"/>
        <end position="109"/>
    </location>
</feature>
<dbReference type="EMBL" id="PDLN01000009">
    <property type="protein sequence ID" value="RDW75671.1"/>
    <property type="molecule type" value="Genomic_DNA"/>
</dbReference>
<comment type="caution">
    <text evidence="7">The sequence shown here is derived from an EMBL/GenBank/DDBJ whole genome shotgun (WGS) entry which is preliminary data.</text>
</comment>
<reference evidence="7 8" key="1">
    <citation type="journal article" date="2018" name="IMA Fungus">
        <title>IMA Genome-F 9: Draft genome sequence of Annulohypoxylon stygium, Aspergillus mulundensis, Berkeleyomyces basicola (syn. Thielaviopsis basicola), Ceratocystis smalleyi, two Cercospora beticola strains, Coleophoma cylindrospora, Fusarium fracticaudum, Phialophora cf. hyalina, and Morchella septimelata.</title>
        <authorList>
            <person name="Wingfield B.D."/>
            <person name="Bills G.F."/>
            <person name="Dong Y."/>
            <person name="Huang W."/>
            <person name="Nel W.J."/>
            <person name="Swalarsk-Parry B.S."/>
            <person name="Vaghefi N."/>
            <person name="Wilken P.M."/>
            <person name="An Z."/>
            <person name="de Beer Z.W."/>
            <person name="De Vos L."/>
            <person name="Chen L."/>
            <person name="Duong T.A."/>
            <person name="Gao Y."/>
            <person name="Hammerbacher A."/>
            <person name="Kikkert J.R."/>
            <person name="Li Y."/>
            <person name="Li H."/>
            <person name="Li K."/>
            <person name="Li Q."/>
            <person name="Liu X."/>
            <person name="Ma X."/>
            <person name="Naidoo K."/>
            <person name="Pethybridge S.J."/>
            <person name="Sun J."/>
            <person name="Steenkamp E.T."/>
            <person name="van der Nest M.A."/>
            <person name="van Wyk S."/>
            <person name="Wingfield M.J."/>
            <person name="Xiong C."/>
            <person name="Yue Q."/>
            <person name="Zhang X."/>
        </authorList>
    </citation>
    <scope>NUCLEOTIDE SEQUENCE [LARGE SCALE GENOMIC DNA]</scope>
    <source>
        <strain evidence="7 8">BP5796</strain>
    </source>
</reference>
<dbReference type="Pfam" id="PF00732">
    <property type="entry name" value="GMC_oxred_N"/>
    <property type="match status" value="1"/>
</dbReference>
<comment type="similarity">
    <text evidence="1 4">Belongs to the GMC oxidoreductase family.</text>
</comment>
<gene>
    <name evidence="7" type="ORF">BP5796_06492</name>
</gene>
<keyword evidence="4" id="KW-0285">Flavoprotein</keyword>
<feature type="binding site" evidence="3">
    <location>
        <position position="227"/>
    </location>
    <ligand>
        <name>FAD</name>
        <dbReference type="ChEBI" id="CHEBI:57692"/>
    </ligand>
</feature>
<feature type="active site" description="Proton donor" evidence="2">
    <location>
        <position position="493"/>
    </location>
</feature>
<dbReference type="InterPro" id="IPR012132">
    <property type="entry name" value="GMC_OxRdtase"/>
</dbReference>
<dbReference type="GO" id="GO:0050660">
    <property type="term" value="F:flavin adenine dinucleotide binding"/>
    <property type="evidence" value="ECO:0007669"/>
    <property type="project" value="InterPro"/>
</dbReference>
<dbReference type="PANTHER" id="PTHR11552">
    <property type="entry name" value="GLUCOSE-METHANOL-CHOLINE GMC OXIDOREDUCTASE"/>
    <property type="match status" value="1"/>
</dbReference>
<evidence type="ECO:0000259" key="5">
    <source>
        <dbReference type="PROSITE" id="PS00623"/>
    </source>
</evidence>
<dbReference type="Gene3D" id="3.30.560.10">
    <property type="entry name" value="Glucose Oxidase, domain 3"/>
    <property type="match status" value="1"/>
</dbReference>
<dbReference type="Proteomes" id="UP000256328">
    <property type="component" value="Unassembled WGS sequence"/>
</dbReference>
<dbReference type="InterPro" id="IPR000172">
    <property type="entry name" value="GMC_OxRdtase_N"/>
</dbReference>
<dbReference type="PANTHER" id="PTHR11552:SF123">
    <property type="entry name" value="GMC OXIDOREDUCTASE (AFU_ORTHOLOGUE AFUA_2G01770)-RELATED"/>
    <property type="match status" value="1"/>
</dbReference>
<dbReference type="AlphaFoldDB" id="A0A3D8RPD7"/>
<feature type="active site" description="Proton acceptor" evidence="2">
    <location>
        <position position="531"/>
    </location>
</feature>
<keyword evidence="3 4" id="KW-0274">FAD</keyword>
<protein>
    <submittedName>
        <fullName evidence="7">Glucose-methanol-choline oxidoreductase-like protein</fullName>
    </submittedName>
</protein>
<sequence>MEFPTITDYIVVGGGLTGCAVATRLAEHLGPSVSVLLVEAGPDPSGNPNTTTPMAGFALEGSELDWSYPSSPIPTINDRVLKNPAGKTLGGGSVLNYGGWARGDASDYDAWAKIVRDERWSYDGLLPYMKRSEKFNKLDANADSQQHGFDGPIKVTGISASDPKRRYPLREPLQKAWAEIGVERVPASSGKLAGLSEFLETWDNGIRQPAHLAYGLAGVDVRTEIAVHKVLFESLPGQTPRATGILLADGRQIQARKEIILATGALRTPQLLQLSGVGPAALLARHSIPLIYDSPGVGANLFDHFALFQVFQLRHPERGLALGHPALADPAFVKGLPLDWVVNEALPPSLLKQAVADDGDPDDTQDLGKTGRTHAETMILYIPYVPGLPFDGTYIATSVMLTLPTSRGTVGLTSASPTDPPVIEPNYFATAMDRAALVHGARRLLQCLTGTTVGQDLVETEVAPVPGMKPLTLESSTEEIEERVRAVGSPHFHAAGTCALGSVVDAELRVRGVEGLRITDASIFPAPLGGHPQATLYAIAERAVAMIAGEKDEFVKTGQV</sequence>
<dbReference type="InterPro" id="IPR036188">
    <property type="entry name" value="FAD/NAD-bd_sf"/>
</dbReference>